<dbReference type="OrthoDB" id="7671932at2"/>
<dbReference type="RefSeq" id="WP_093169853.1">
    <property type="nucleotide sequence ID" value="NZ_FNCN01000006.1"/>
</dbReference>
<organism evidence="3 4">
    <name type="scientific">Sinosporangium album</name>
    <dbReference type="NCBI Taxonomy" id="504805"/>
    <lineage>
        <taxon>Bacteria</taxon>
        <taxon>Bacillati</taxon>
        <taxon>Actinomycetota</taxon>
        <taxon>Actinomycetes</taxon>
        <taxon>Streptosporangiales</taxon>
        <taxon>Streptosporangiaceae</taxon>
        <taxon>Sinosporangium</taxon>
    </lineage>
</organism>
<feature type="domain" description="PLL-like beta propeller" evidence="2">
    <location>
        <begin position="37"/>
        <end position="169"/>
    </location>
</feature>
<feature type="signal peptide" evidence="1">
    <location>
        <begin position="1"/>
        <end position="28"/>
    </location>
</feature>
<keyword evidence="4" id="KW-1185">Reference proteome</keyword>
<evidence type="ECO:0000313" key="4">
    <source>
        <dbReference type="Proteomes" id="UP000198923"/>
    </source>
</evidence>
<evidence type="ECO:0000256" key="1">
    <source>
        <dbReference type="SAM" id="SignalP"/>
    </source>
</evidence>
<dbReference type="Pfam" id="PF26607">
    <property type="entry name" value="DUF8189"/>
    <property type="match status" value="1"/>
</dbReference>
<name>A0A1G7W3S7_9ACTN</name>
<dbReference type="AlphaFoldDB" id="A0A1G7W3S7"/>
<dbReference type="InterPro" id="IPR058502">
    <property type="entry name" value="PLL-like_beta-prop"/>
</dbReference>
<dbReference type="EMBL" id="FNCN01000006">
    <property type="protein sequence ID" value="SDG66587.1"/>
    <property type="molecule type" value="Genomic_DNA"/>
</dbReference>
<reference evidence="3 4" key="1">
    <citation type="submission" date="2016-10" db="EMBL/GenBank/DDBJ databases">
        <authorList>
            <person name="de Groot N.N."/>
        </authorList>
    </citation>
    <scope>NUCLEOTIDE SEQUENCE [LARGE SCALE GENOMIC DNA]</scope>
    <source>
        <strain evidence="3 4">CPCC 201354</strain>
    </source>
</reference>
<protein>
    <recommendedName>
        <fullName evidence="2">PLL-like beta propeller domain-containing protein</fullName>
    </recommendedName>
</protein>
<evidence type="ECO:0000259" key="2">
    <source>
        <dbReference type="Pfam" id="PF26607"/>
    </source>
</evidence>
<dbReference type="Gene3D" id="2.120.10.70">
    <property type="entry name" value="Fucose-specific lectin"/>
    <property type="match status" value="1"/>
</dbReference>
<sequence length="170" mass="18076">MRKVVSRALLAAALLVTALVAVPAPAFAGGWGATVTEYNADGRAERFWVGSDGAVWHAWASTPGGPINSGNYSLGGHVTSGVGVTRNQDGRLEIFGRADGGDLNHKWQLSPGGSWSGWASLGGQLRPRTGVYADYFSRNGGTIRVKVTGVDGRTRYKWQLAPNCCWGDWV</sequence>
<dbReference type="Proteomes" id="UP000198923">
    <property type="component" value="Unassembled WGS sequence"/>
</dbReference>
<proteinExistence type="predicted"/>
<gene>
    <name evidence="3" type="ORF">SAMN05421505_106185</name>
</gene>
<dbReference type="SUPFAM" id="SSF89372">
    <property type="entry name" value="Fucose-specific lectin"/>
    <property type="match status" value="1"/>
</dbReference>
<keyword evidence="1" id="KW-0732">Signal</keyword>
<evidence type="ECO:0000313" key="3">
    <source>
        <dbReference type="EMBL" id="SDG66587.1"/>
    </source>
</evidence>
<accession>A0A1G7W3S7</accession>
<feature type="chain" id="PRO_5011689681" description="PLL-like beta propeller domain-containing protein" evidence="1">
    <location>
        <begin position="29"/>
        <end position="170"/>
    </location>
</feature>